<name>A0A5M3VVR5_9ACTN</name>
<sequence>MNLVLADLTSGFTLTGGPDATVRGDAALTATVVTNSPGGALGLTM</sequence>
<keyword evidence="2" id="KW-1185">Reference proteome</keyword>
<evidence type="ECO:0000313" key="1">
    <source>
        <dbReference type="EMBL" id="GES00594.1"/>
    </source>
</evidence>
<accession>A0A5M3VVR5</accession>
<organism evidence="1 2">
    <name type="scientific">Acrocarpospora corrugata</name>
    <dbReference type="NCBI Taxonomy" id="35763"/>
    <lineage>
        <taxon>Bacteria</taxon>
        <taxon>Bacillati</taxon>
        <taxon>Actinomycetota</taxon>
        <taxon>Actinomycetes</taxon>
        <taxon>Streptosporangiales</taxon>
        <taxon>Streptosporangiaceae</taxon>
        <taxon>Acrocarpospora</taxon>
    </lineage>
</organism>
<dbReference type="AlphaFoldDB" id="A0A5M3VVR5"/>
<evidence type="ECO:0000313" key="2">
    <source>
        <dbReference type="Proteomes" id="UP000334990"/>
    </source>
</evidence>
<proteinExistence type="predicted"/>
<dbReference type="EMBL" id="BLAD01000045">
    <property type="protein sequence ID" value="GES00594.1"/>
    <property type="molecule type" value="Genomic_DNA"/>
</dbReference>
<reference evidence="1 2" key="1">
    <citation type="submission" date="2019-10" db="EMBL/GenBank/DDBJ databases">
        <title>Whole genome shotgun sequence of Acrocarpospora corrugata NBRC 13972.</title>
        <authorList>
            <person name="Ichikawa N."/>
            <person name="Kimura A."/>
            <person name="Kitahashi Y."/>
            <person name="Komaki H."/>
            <person name="Oguchi A."/>
        </authorList>
    </citation>
    <scope>NUCLEOTIDE SEQUENCE [LARGE SCALE GENOMIC DNA]</scope>
    <source>
        <strain evidence="1 2">NBRC 13972</strain>
    </source>
</reference>
<gene>
    <name evidence="1" type="ORF">Acor_26580</name>
</gene>
<protein>
    <submittedName>
        <fullName evidence="1">Uncharacterized protein</fullName>
    </submittedName>
</protein>
<dbReference type="RefSeq" id="WP_155336919.1">
    <property type="nucleotide sequence ID" value="NZ_BAAABN010000014.1"/>
</dbReference>
<dbReference type="Proteomes" id="UP000334990">
    <property type="component" value="Unassembled WGS sequence"/>
</dbReference>
<comment type="caution">
    <text evidence="1">The sequence shown here is derived from an EMBL/GenBank/DDBJ whole genome shotgun (WGS) entry which is preliminary data.</text>
</comment>